<dbReference type="EMBL" id="CAVMBE010000036">
    <property type="protein sequence ID" value="CAK4030450.1"/>
    <property type="molecule type" value="Genomic_DNA"/>
</dbReference>
<evidence type="ECO:0000256" key="3">
    <source>
        <dbReference type="ARBA" id="ARBA00022617"/>
    </source>
</evidence>
<keyword evidence="4 8" id="KW-0479">Metal-binding</keyword>
<dbReference type="PANTHER" id="PTHR24305:SF237">
    <property type="entry name" value="CYTOCHROME P450 MONOOXYGENASE ATNE-RELATED"/>
    <property type="match status" value="1"/>
</dbReference>
<dbReference type="Pfam" id="PF00067">
    <property type="entry name" value="p450"/>
    <property type="match status" value="1"/>
</dbReference>
<protein>
    <submittedName>
        <fullName evidence="9">Cytochrome P450 like</fullName>
    </submittedName>
</protein>
<keyword evidence="7" id="KW-0503">Monooxygenase</keyword>
<keyword evidence="5" id="KW-0560">Oxidoreductase</keyword>
<gene>
    <name evidence="9" type="ORF">LECACI_7A005608</name>
</gene>
<comment type="similarity">
    <text evidence="2">Belongs to the cytochrome P450 family.</text>
</comment>
<organism evidence="9 10">
    <name type="scientific">Lecanosticta acicola</name>
    <dbReference type="NCBI Taxonomy" id="111012"/>
    <lineage>
        <taxon>Eukaryota</taxon>
        <taxon>Fungi</taxon>
        <taxon>Dikarya</taxon>
        <taxon>Ascomycota</taxon>
        <taxon>Pezizomycotina</taxon>
        <taxon>Dothideomycetes</taxon>
        <taxon>Dothideomycetidae</taxon>
        <taxon>Mycosphaerellales</taxon>
        <taxon>Mycosphaerellaceae</taxon>
        <taxon>Lecanosticta</taxon>
    </lineage>
</organism>
<comment type="caution">
    <text evidence="9">The sequence shown here is derived from an EMBL/GenBank/DDBJ whole genome shotgun (WGS) entry which is preliminary data.</text>
</comment>
<reference evidence="9" key="1">
    <citation type="submission" date="2023-11" db="EMBL/GenBank/DDBJ databases">
        <authorList>
            <person name="Alioto T."/>
            <person name="Alioto T."/>
            <person name="Gomez Garrido J."/>
        </authorList>
    </citation>
    <scope>NUCLEOTIDE SEQUENCE</scope>
</reference>
<dbReference type="GO" id="GO:0016705">
    <property type="term" value="F:oxidoreductase activity, acting on paired donors, with incorporation or reduction of molecular oxygen"/>
    <property type="evidence" value="ECO:0007669"/>
    <property type="project" value="InterPro"/>
</dbReference>
<keyword evidence="3 8" id="KW-0349">Heme</keyword>
<evidence type="ECO:0000256" key="2">
    <source>
        <dbReference type="ARBA" id="ARBA00010617"/>
    </source>
</evidence>
<accession>A0AAI8Z0N9</accession>
<name>A0AAI8Z0N9_9PEZI</name>
<evidence type="ECO:0000256" key="1">
    <source>
        <dbReference type="ARBA" id="ARBA00001971"/>
    </source>
</evidence>
<dbReference type="Gene3D" id="1.10.630.10">
    <property type="entry name" value="Cytochrome P450"/>
    <property type="match status" value="1"/>
</dbReference>
<evidence type="ECO:0000256" key="7">
    <source>
        <dbReference type="ARBA" id="ARBA00023033"/>
    </source>
</evidence>
<dbReference type="InterPro" id="IPR036396">
    <property type="entry name" value="Cyt_P450_sf"/>
</dbReference>
<sequence length="365" mass="41715">MLLQNAAIEDNVETFAEMVRSSPPQDMSLLAFYYALDVISQSTFGKRFETMRNPRHRWMCKHLERGNRHMYLQLAWPRLFKVLAIFFNENRLTYPEYHEESKMFLNLCHSHLEEGLKRKGQGEPIYELMKADQPKEISQDELYVDAFSFMRGGGDMVAVTIAAAFHYITQDGDVLQRLTAEVRSTFGTSETPFIGPKLESCRYLRACVDEALRMAPPGPGVFWRTSSADLNIDGVRLPAGTDFGCSIFALHYNEEIFPEPLSFRPERFLEAGARDGGFMPFVRGFRSCPAQKLAYPTILLPVARLVWEFDLSAVPQTTRKDPVPIKEYYREVFGKNEPALDQLYLQVDVFGSRIEGPVLRCAPHG</sequence>
<dbReference type="SUPFAM" id="SSF48264">
    <property type="entry name" value="Cytochrome P450"/>
    <property type="match status" value="1"/>
</dbReference>
<evidence type="ECO:0000256" key="5">
    <source>
        <dbReference type="ARBA" id="ARBA00023002"/>
    </source>
</evidence>
<dbReference type="InterPro" id="IPR002401">
    <property type="entry name" value="Cyt_P450_E_grp-I"/>
</dbReference>
<proteinExistence type="inferred from homology"/>
<evidence type="ECO:0000313" key="10">
    <source>
        <dbReference type="Proteomes" id="UP001296104"/>
    </source>
</evidence>
<feature type="binding site" description="axial binding residue" evidence="8">
    <location>
        <position position="288"/>
    </location>
    <ligand>
        <name>heme</name>
        <dbReference type="ChEBI" id="CHEBI:30413"/>
    </ligand>
    <ligandPart>
        <name>Fe</name>
        <dbReference type="ChEBI" id="CHEBI:18248"/>
    </ligandPart>
</feature>
<dbReference type="InterPro" id="IPR001128">
    <property type="entry name" value="Cyt_P450"/>
</dbReference>
<evidence type="ECO:0000313" key="9">
    <source>
        <dbReference type="EMBL" id="CAK4030450.1"/>
    </source>
</evidence>
<dbReference type="PRINTS" id="PR00463">
    <property type="entry name" value="EP450I"/>
</dbReference>
<dbReference type="Proteomes" id="UP001296104">
    <property type="component" value="Unassembled WGS sequence"/>
</dbReference>
<evidence type="ECO:0000256" key="6">
    <source>
        <dbReference type="ARBA" id="ARBA00023004"/>
    </source>
</evidence>
<evidence type="ECO:0000256" key="8">
    <source>
        <dbReference type="PIRSR" id="PIRSR602401-1"/>
    </source>
</evidence>
<dbReference type="GO" id="GO:0005506">
    <property type="term" value="F:iron ion binding"/>
    <property type="evidence" value="ECO:0007669"/>
    <property type="project" value="InterPro"/>
</dbReference>
<evidence type="ECO:0000256" key="4">
    <source>
        <dbReference type="ARBA" id="ARBA00022723"/>
    </source>
</evidence>
<dbReference type="GO" id="GO:0004497">
    <property type="term" value="F:monooxygenase activity"/>
    <property type="evidence" value="ECO:0007669"/>
    <property type="project" value="UniProtKB-KW"/>
</dbReference>
<keyword evidence="6 8" id="KW-0408">Iron</keyword>
<dbReference type="InterPro" id="IPR050121">
    <property type="entry name" value="Cytochrome_P450_monoxygenase"/>
</dbReference>
<dbReference type="PANTHER" id="PTHR24305">
    <property type="entry name" value="CYTOCHROME P450"/>
    <property type="match status" value="1"/>
</dbReference>
<keyword evidence="10" id="KW-1185">Reference proteome</keyword>
<comment type="cofactor">
    <cofactor evidence="1 8">
        <name>heme</name>
        <dbReference type="ChEBI" id="CHEBI:30413"/>
    </cofactor>
</comment>
<dbReference type="AlphaFoldDB" id="A0AAI8Z0N9"/>
<dbReference type="GO" id="GO:0020037">
    <property type="term" value="F:heme binding"/>
    <property type="evidence" value="ECO:0007669"/>
    <property type="project" value="InterPro"/>
</dbReference>